<dbReference type="PANTHER" id="PTHR23513:SF6">
    <property type="entry name" value="MAJOR FACILITATOR SUPERFAMILY ASSOCIATED DOMAIN-CONTAINING PROTEIN"/>
    <property type="match status" value="1"/>
</dbReference>
<dbReference type="EMBL" id="LLZG01000231">
    <property type="protein sequence ID" value="KUL32183.1"/>
    <property type="molecule type" value="Genomic_DNA"/>
</dbReference>
<feature type="transmembrane region" description="Helical" evidence="6">
    <location>
        <begin position="175"/>
        <end position="201"/>
    </location>
</feature>
<keyword evidence="8" id="KW-1185">Reference proteome</keyword>
<dbReference type="PANTHER" id="PTHR23513">
    <property type="entry name" value="INTEGRAL MEMBRANE EFFLUX PROTEIN-RELATED"/>
    <property type="match status" value="1"/>
</dbReference>
<dbReference type="InterPro" id="IPR011701">
    <property type="entry name" value="MFS"/>
</dbReference>
<keyword evidence="3 6" id="KW-0812">Transmembrane</keyword>
<feature type="transmembrane region" description="Helical" evidence="6">
    <location>
        <begin position="62"/>
        <end position="83"/>
    </location>
</feature>
<dbReference type="GO" id="GO:0022857">
    <property type="term" value="F:transmembrane transporter activity"/>
    <property type="evidence" value="ECO:0007669"/>
    <property type="project" value="InterPro"/>
</dbReference>
<dbReference type="SUPFAM" id="SSF103473">
    <property type="entry name" value="MFS general substrate transporter"/>
    <property type="match status" value="1"/>
</dbReference>
<dbReference type="InterPro" id="IPR036259">
    <property type="entry name" value="MFS_trans_sf"/>
</dbReference>
<evidence type="ECO:0000256" key="6">
    <source>
        <dbReference type="SAM" id="Phobius"/>
    </source>
</evidence>
<feature type="transmembrane region" description="Helical" evidence="6">
    <location>
        <begin position="28"/>
        <end position="50"/>
    </location>
</feature>
<keyword evidence="4 6" id="KW-1133">Transmembrane helix</keyword>
<comment type="subcellular location">
    <subcellularLocation>
        <location evidence="1">Cell membrane</location>
        <topology evidence="1">Multi-pass membrane protein</topology>
    </subcellularLocation>
</comment>
<dbReference type="Pfam" id="PF07690">
    <property type="entry name" value="MFS_1"/>
    <property type="match status" value="1"/>
</dbReference>
<evidence type="ECO:0000256" key="5">
    <source>
        <dbReference type="ARBA" id="ARBA00023136"/>
    </source>
</evidence>
<evidence type="ECO:0000256" key="4">
    <source>
        <dbReference type="ARBA" id="ARBA00022989"/>
    </source>
</evidence>
<dbReference type="RefSeq" id="WP_062704853.1">
    <property type="nucleotide sequence ID" value="NZ_LLZG01000231.1"/>
</dbReference>
<dbReference type="AlphaFoldDB" id="A0A101JSL3"/>
<dbReference type="CDD" id="cd06173">
    <property type="entry name" value="MFS_MefA_like"/>
    <property type="match status" value="1"/>
</dbReference>
<dbReference type="Proteomes" id="UP000053923">
    <property type="component" value="Unassembled WGS sequence"/>
</dbReference>
<dbReference type="Gene3D" id="1.20.1250.20">
    <property type="entry name" value="MFS general substrate transporter like domains"/>
    <property type="match status" value="1"/>
</dbReference>
<comment type="caution">
    <text evidence="7">The sequence shown here is derived from an EMBL/GenBank/DDBJ whole genome shotgun (WGS) entry which is preliminary data.</text>
</comment>
<evidence type="ECO:0000313" key="7">
    <source>
        <dbReference type="EMBL" id="KUL32183.1"/>
    </source>
</evidence>
<evidence type="ECO:0000313" key="8">
    <source>
        <dbReference type="Proteomes" id="UP000053923"/>
    </source>
</evidence>
<organism evidence="7 8">
    <name type="scientific">Streptomyces regalis</name>
    <dbReference type="NCBI Taxonomy" id="68262"/>
    <lineage>
        <taxon>Bacteria</taxon>
        <taxon>Bacillati</taxon>
        <taxon>Actinomycetota</taxon>
        <taxon>Actinomycetes</taxon>
        <taxon>Kitasatosporales</taxon>
        <taxon>Streptomycetaceae</taxon>
        <taxon>Streptomyces</taxon>
    </lineage>
</organism>
<reference evidence="8" key="1">
    <citation type="submission" date="2015-10" db="EMBL/GenBank/DDBJ databases">
        <authorList>
            <person name="Ju K.-S."/>
            <person name="Doroghazi J.R."/>
            <person name="Metcalf W.W."/>
        </authorList>
    </citation>
    <scope>NUCLEOTIDE SEQUENCE [LARGE SCALE GENOMIC DNA]</scope>
    <source>
        <strain evidence="8">NRRL 3151</strain>
    </source>
</reference>
<dbReference type="OrthoDB" id="9815525at2"/>
<sequence>MSRRPRDAARPGAETSRALMRLGVFRRLWVGDAVSRLGYQVALFLFPLLAVVELDSSGAQTGLVSATQFLPVVALSLVAGIFADRSPTRTVIVVCTVIRGAALALLGVGYALLGLSLWMLLVIAFVVGSATVFYDIGYQSAVPKVLRPEELAQCNGILQASNSATQMAGPALAGLFVQLAGLPFAVTMTFALFAGAGIAFWSLKIPEDAALAPGRPGGPALLEGLKFTWTCRPIRDLCVQSGLFNLHEQAFLTAFMIYGVRQAGLSSGTVGLLIGVASVGALVGSVGVGRLAARLPAGPVLTAGLLLASGSLLLGPLFALLVNHSWRSDWRSYATVCPWGRTTSTS</sequence>
<feature type="transmembrane region" description="Helical" evidence="6">
    <location>
        <begin position="270"/>
        <end position="293"/>
    </location>
</feature>
<accession>A0A101JSL3</accession>
<evidence type="ECO:0000256" key="3">
    <source>
        <dbReference type="ARBA" id="ARBA00022692"/>
    </source>
</evidence>
<proteinExistence type="predicted"/>
<gene>
    <name evidence="7" type="ORF">ADL12_23635</name>
</gene>
<name>A0A101JSL3_9ACTN</name>
<keyword evidence="5 6" id="KW-0472">Membrane</keyword>
<keyword evidence="2" id="KW-1003">Cell membrane</keyword>
<feature type="transmembrane region" description="Helical" evidence="6">
    <location>
        <begin position="300"/>
        <end position="322"/>
    </location>
</feature>
<dbReference type="GO" id="GO:0005886">
    <property type="term" value="C:plasma membrane"/>
    <property type="evidence" value="ECO:0007669"/>
    <property type="project" value="UniProtKB-SubCell"/>
</dbReference>
<evidence type="ECO:0008006" key="9">
    <source>
        <dbReference type="Google" id="ProtNLM"/>
    </source>
</evidence>
<evidence type="ECO:0000256" key="2">
    <source>
        <dbReference type="ARBA" id="ARBA00022475"/>
    </source>
</evidence>
<evidence type="ECO:0000256" key="1">
    <source>
        <dbReference type="ARBA" id="ARBA00004651"/>
    </source>
</evidence>
<protein>
    <recommendedName>
        <fullName evidence="9">MFS transporter</fullName>
    </recommendedName>
</protein>